<dbReference type="EMBL" id="MU006810">
    <property type="protein sequence ID" value="KAF2635086.1"/>
    <property type="molecule type" value="Genomic_DNA"/>
</dbReference>
<proteinExistence type="predicted"/>
<evidence type="ECO:0000313" key="2">
    <source>
        <dbReference type="EMBL" id="KAF2635086.1"/>
    </source>
</evidence>
<evidence type="ECO:0000259" key="1">
    <source>
        <dbReference type="Pfam" id="PF06985"/>
    </source>
</evidence>
<protein>
    <submittedName>
        <fullName evidence="2">HET-domain-containing protein</fullName>
    </submittedName>
</protein>
<dbReference type="InterPro" id="IPR010730">
    <property type="entry name" value="HET"/>
</dbReference>
<name>A0A6A6RIF4_9PLEO</name>
<sequence>MRLEKAASQDDSIGKLLREASPLAWKLYGQTFPPQSLLRSTSTGETNNYLFLSLICTTSMPYGLRIAFGVYYIFAEPDSAAAAIFQSRPPNCNPGSTQTFSLVKDWLSQCLASHQHEAIFGGSFKPSRLVQVRTQLDMYSIKLVESSEIPDDVRYVTLSYVWGGDQLHKLTKRGIEAKTGMSFEAMPRTIQDAIRVTAQMGLQFLWVDSLCICQDDDEEKAREIASMPFIYANSVVTIAAASSRAVTEGFLHSRSCSAIYIPFRDLGDSSEGYLGLLEASYAPEPLDTRAWTLQEYLLSTRVVEYGSHRLAFYCQGNEQHIRYVHSWAPRPIWPHQPFESRTLREAVFFGNVTYEFWLMLIENYTTRKITQPTDRILAIGSAAYLLAKSGLNGYIAGHWESKLPLDLLWTVKQDEGLPQPPNEYLGPSWSWVGNNGRVSTDILKEMLSSNEDVMHEEFGKVLAIDVRLANDKAPFGAVEEGILTIKGHIRPAFHFNRRYGHGVRPMSWSCADFEKCQNNTDFTMKVYPDTADFPKDAETASLSLCKILGYTLDRFPWRKLVMGLVLKKILSAGEVKRYVRVGTFSIKITRLLFENHEHLRRARAWKDDVVPYLEGFEEETIELV</sequence>
<reference evidence="2" key="1">
    <citation type="journal article" date="2020" name="Stud. Mycol.">
        <title>101 Dothideomycetes genomes: a test case for predicting lifestyles and emergence of pathogens.</title>
        <authorList>
            <person name="Haridas S."/>
            <person name="Albert R."/>
            <person name="Binder M."/>
            <person name="Bloem J."/>
            <person name="Labutti K."/>
            <person name="Salamov A."/>
            <person name="Andreopoulos B."/>
            <person name="Baker S."/>
            <person name="Barry K."/>
            <person name="Bills G."/>
            <person name="Bluhm B."/>
            <person name="Cannon C."/>
            <person name="Castanera R."/>
            <person name="Culley D."/>
            <person name="Daum C."/>
            <person name="Ezra D."/>
            <person name="Gonzalez J."/>
            <person name="Henrissat B."/>
            <person name="Kuo A."/>
            <person name="Liang C."/>
            <person name="Lipzen A."/>
            <person name="Lutzoni F."/>
            <person name="Magnuson J."/>
            <person name="Mondo S."/>
            <person name="Nolan M."/>
            <person name="Ohm R."/>
            <person name="Pangilinan J."/>
            <person name="Park H.-J."/>
            <person name="Ramirez L."/>
            <person name="Alfaro M."/>
            <person name="Sun H."/>
            <person name="Tritt A."/>
            <person name="Yoshinaga Y."/>
            <person name="Zwiers L.-H."/>
            <person name="Turgeon B."/>
            <person name="Goodwin S."/>
            <person name="Spatafora J."/>
            <person name="Crous P."/>
            <person name="Grigoriev I."/>
        </authorList>
    </citation>
    <scope>NUCLEOTIDE SEQUENCE</scope>
    <source>
        <strain evidence="2">CBS 473.64</strain>
    </source>
</reference>
<dbReference type="AlphaFoldDB" id="A0A6A6RIF4"/>
<dbReference type="OrthoDB" id="5125733at2759"/>
<accession>A0A6A6RIF4</accession>
<organism evidence="2 3">
    <name type="scientific">Massarina eburnea CBS 473.64</name>
    <dbReference type="NCBI Taxonomy" id="1395130"/>
    <lineage>
        <taxon>Eukaryota</taxon>
        <taxon>Fungi</taxon>
        <taxon>Dikarya</taxon>
        <taxon>Ascomycota</taxon>
        <taxon>Pezizomycotina</taxon>
        <taxon>Dothideomycetes</taxon>
        <taxon>Pleosporomycetidae</taxon>
        <taxon>Pleosporales</taxon>
        <taxon>Massarineae</taxon>
        <taxon>Massarinaceae</taxon>
        <taxon>Massarina</taxon>
    </lineage>
</organism>
<evidence type="ECO:0000313" key="3">
    <source>
        <dbReference type="Proteomes" id="UP000799753"/>
    </source>
</evidence>
<dbReference type="Pfam" id="PF06985">
    <property type="entry name" value="HET"/>
    <property type="match status" value="1"/>
</dbReference>
<keyword evidence="3" id="KW-1185">Reference proteome</keyword>
<dbReference type="Proteomes" id="UP000799753">
    <property type="component" value="Unassembled WGS sequence"/>
</dbReference>
<feature type="domain" description="Heterokaryon incompatibility" evidence="1">
    <location>
        <begin position="155"/>
        <end position="295"/>
    </location>
</feature>
<dbReference type="PANTHER" id="PTHR33112">
    <property type="entry name" value="DOMAIN PROTEIN, PUTATIVE-RELATED"/>
    <property type="match status" value="1"/>
</dbReference>
<dbReference type="PANTHER" id="PTHR33112:SF16">
    <property type="entry name" value="HETEROKARYON INCOMPATIBILITY DOMAIN-CONTAINING PROTEIN"/>
    <property type="match status" value="1"/>
</dbReference>
<gene>
    <name evidence="2" type="ORF">P280DRAFT_484857</name>
</gene>